<dbReference type="PATRIC" id="fig|1028801.3.peg.2577"/>
<dbReference type="InterPro" id="IPR010982">
    <property type="entry name" value="Lambda_DNA-bd_dom_sf"/>
</dbReference>
<dbReference type="CDD" id="cd00093">
    <property type="entry name" value="HTH_XRE"/>
    <property type="match status" value="1"/>
</dbReference>
<dbReference type="InterPro" id="IPR001387">
    <property type="entry name" value="Cro/C1-type_HTH"/>
</dbReference>
<dbReference type="InterPro" id="IPR014057">
    <property type="entry name" value="HI1420"/>
</dbReference>
<dbReference type="Pfam" id="PF21716">
    <property type="entry name" value="dnstrm_HI1420"/>
    <property type="match status" value="1"/>
</dbReference>
<sequence length="100" mass="10761">MALETHPFDIAEHLDTEEGIEEFMKAAFEEGDAAFIARSLGIVARARGMTKLARDVGVNRKALYTALSGEGNPEFATILKVMKALGLELTPVLVKAEDAA</sequence>
<dbReference type="eggNOG" id="COG3636">
    <property type="taxonomic scope" value="Bacteria"/>
</dbReference>
<reference evidence="2" key="1">
    <citation type="journal article" date="2014" name="BMC Genomics">
        <title>Genome sequencing of two Neorhizobium galegae strains reveals a noeT gene responsible for the unusual acetylation of the nodulation factors.</title>
        <authorList>
            <person name="Osterman J."/>
            <person name="Marsh J."/>
            <person name="Laine P.K."/>
            <person name="Zeng Z."/>
            <person name="Alatalo E."/>
            <person name="Sullivan J.T."/>
            <person name="Young J.P."/>
            <person name="Thomas-Oates J."/>
            <person name="Paulin L."/>
            <person name="Lindstrom K."/>
        </authorList>
    </citation>
    <scope>NUCLEOTIDE SEQUENCE [LARGE SCALE GENOMIC DNA]</scope>
    <source>
        <strain evidence="2">HAMBI 1141</strain>
    </source>
</reference>
<dbReference type="PANTHER" id="PTHR40275">
    <property type="entry name" value="SSL7038 PROTEIN"/>
    <property type="match status" value="1"/>
</dbReference>
<protein>
    <submittedName>
        <fullName evidence="1">Putative addiction module antidote protein</fullName>
    </submittedName>
</protein>
<dbReference type="GO" id="GO:0003677">
    <property type="term" value="F:DNA binding"/>
    <property type="evidence" value="ECO:0007669"/>
    <property type="project" value="InterPro"/>
</dbReference>
<dbReference type="Proteomes" id="UP000028186">
    <property type="component" value="Chromosome I"/>
</dbReference>
<evidence type="ECO:0000313" key="1">
    <source>
        <dbReference type="EMBL" id="CDN54873.1"/>
    </source>
</evidence>
<proteinExistence type="predicted"/>
<evidence type="ECO:0000313" key="2">
    <source>
        <dbReference type="Proteomes" id="UP000028186"/>
    </source>
</evidence>
<dbReference type="KEGG" id="ngl:RG1141_CH25360"/>
<dbReference type="PANTHER" id="PTHR40275:SF1">
    <property type="entry name" value="SSL7038 PROTEIN"/>
    <property type="match status" value="1"/>
</dbReference>
<dbReference type="SUPFAM" id="SSF47413">
    <property type="entry name" value="lambda repressor-like DNA-binding domains"/>
    <property type="match status" value="1"/>
</dbReference>
<gene>
    <name evidence="1" type="ORF">RG1141_CH25360</name>
</gene>
<dbReference type="EMBL" id="HG938355">
    <property type="protein sequence ID" value="CDN54873.1"/>
    <property type="molecule type" value="Genomic_DNA"/>
</dbReference>
<name>A0A068T8Y9_NEOGA</name>
<accession>A0A068T8Y9</accession>
<dbReference type="HOGENOM" id="CLU_137365_1_0_5"/>
<dbReference type="AlphaFoldDB" id="A0A068T8Y9"/>
<dbReference type="Gene3D" id="1.10.260.40">
    <property type="entry name" value="lambda repressor-like DNA-binding domains"/>
    <property type="match status" value="1"/>
</dbReference>
<dbReference type="NCBIfam" id="TIGR02684">
    <property type="entry name" value="dnstrm_HI1420"/>
    <property type="match status" value="1"/>
</dbReference>
<organism evidence="1 2">
    <name type="scientific">Neorhizobium galegae bv. officinalis bv. officinalis str. HAMBI 1141</name>
    <dbReference type="NCBI Taxonomy" id="1028801"/>
    <lineage>
        <taxon>Bacteria</taxon>
        <taxon>Pseudomonadati</taxon>
        <taxon>Pseudomonadota</taxon>
        <taxon>Alphaproteobacteria</taxon>
        <taxon>Hyphomicrobiales</taxon>
        <taxon>Rhizobiaceae</taxon>
        <taxon>Rhizobium/Agrobacterium group</taxon>
        <taxon>Neorhizobium</taxon>
    </lineage>
</organism>
<dbReference type="RefSeq" id="WP_038544253.1">
    <property type="nucleotide sequence ID" value="NZ_HG938355.1"/>
</dbReference>